<evidence type="ECO:0000256" key="11">
    <source>
        <dbReference type="ARBA" id="ARBA00023180"/>
    </source>
</evidence>
<dbReference type="InterPro" id="IPR002471">
    <property type="entry name" value="Pept_S9_AS"/>
</dbReference>
<evidence type="ECO:0008006" key="18">
    <source>
        <dbReference type="Google" id="ProtNLM"/>
    </source>
</evidence>
<dbReference type="SUPFAM" id="SSF82171">
    <property type="entry name" value="DPP6 N-terminal domain-like"/>
    <property type="match status" value="1"/>
</dbReference>
<evidence type="ECO:0000259" key="14">
    <source>
        <dbReference type="Pfam" id="PF00326"/>
    </source>
</evidence>
<evidence type="ECO:0000256" key="13">
    <source>
        <dbReference type="SAM" id="Phobius"/>
    </source>
</evidence>
<dbReference type="FunCoup" id="A0A168LJC4">
    <property type="interactions" value="185"/>
</dbReference>
<evidence type="ECO:0000256" key="4">
    <source>
        <dbReference type="ARBA" id="ARBA00022670"/>
    </source>
</evidence>
<dbReference type="GO" id="GO:0004177">
    <property type="term" value="F:aminopeptidase activity"/>
    <property type="evidence" value="ECO:0007669"/>
    <property type="project" value="UniProtKB-KW"/>
</dbReference>
<keyword evidence="7" id="KW-0720">Serine protease</keyword>
<feature type="region of interest" description="Disordered" evidence="12">
    <location>
        <begin position="34"/>
        <end position="75"/>
    </location>
</feature>
<evidence type="ECO:0000256" key="3">
    <source>
        <dbReference type="ARBA" id="ARBA00022438"/>
    </source>
</evidence>
<feature type="domain" description="Dipeptidylpeptidase IV N-terminal" evidence="15">
    <location>
        <begin position="234"/>
        <end position="635"/>
    </location>
</feature>
<dbReference type="GO" id="GO:0005886">
    <property type="term" value="C:plasma membrane"/>
    <property type="evidence" value="ECO:0007669"/>
    <property type="project" value="TreeGrafter"/>
</dbReference>
<dbReference type="InParanoid" id="A0A168LJC4"/>
<feature type="transmembrane region" description="Helical" evidence="13">
    <location>
        <begin position="158"/>
        <end position="177"/>
    </location>
</feature>
<keyword evidence="3" id="KW-0031">Aminopeptidase</keyword>
<keyword evidence="6" id="KW-0378">Hydrolase</keyword>
<proteinExistence type="inferred from homology"/>
<evidence type="ECO:0000256" key="5">
    <source>
        <dbReference type="ARBA" id="ARBA00022692"/>
    </source>
</evidence>
<evidence type="ECO:0000256" key="12">
    <source>
        <dbReference type="SAM" id="MobiDB-lite"/>
    </source>
</evidence>
<dbReference type="GO" id="GO:0005774">
    <property type="term" value="C:vacuolar membrane"/>
    <property type="evidence" value="ECO:0007669"/>
    <property type="project" value="UniProtKB-SubCell"/>
</dbReference>
<dbReference type="GO" id="GO:0006508">
    <property type="term" value="P:proteolysis"/>
    <property type="evidence" value="ECO:0007669"/>
    <property type="project" value="UniProtKB-KW"/>
</dbReference>
<protein>
    <recommendedName>
        <fullName evidence="18">Dipeptidyl-peptidase IV</fullName>
    </recommendedName>
</protein>
<keyword evidence="9 13" id="KW-1133">Transmembrane helix</keyword>
<dbReference type="InterPro" id="IPR029058">
    <property type="entry name" value="AB_hydrolase_fold"/>
</dbReference>
<dbReference type="InterPro" id="IPR001375">
    <property type="entry name" value="Peptidase_S9_cat"/>
</dbReference>
<evidence type="ECO:0000313" key="16">
    <source>
        <dbReference type="EMBL" id="SAL96911.1"/>
    </source>
</evidence>
<keyword evidence="4" id="KW-0645">Protease</keyword>
<dbReference type="OMA" id="YDVYDIA"/>
<dbReference type="AlphaFoldDB" id="A0A168LJC4"/>
<dbReference type="Proteomes" id="UP000078561">
    <property type="component" value="Unassembled WGS sequence"/>
</dbReference>
<keyword evidence="8" id="KW-0735">Signal-anchor</keyword>
<organism evidence="16">
    <name type="scientific">Absidia glauca</name>
    <name type="common">Pin mould</name>
    <dbReference type="NCBI Taxonomy" id="4829"/>
    <lineage>
        <taxon>Eukaryota</taxon>
        <taxon>Fungi</taxon>
        <taxon>Fungi incertae sedis</taxon>
        <taxon>Mucoromycota</taxon>
        <taxon>Mucoromycotina</taxon>
        <taxon>Mucoromycetes</taxon>
        <taxon>Mucorales</taxon>
        <taxon>Cunninghamellaceae</taxon>
        <taxon>Absidia</taxon>
    </lineage>
</organism>
<sequence length="939" mass="106391">MHTPSIPLQPITPSTQTLDAYVDRYLTIVDSRYNIPSFSPDSSPTNTHTERLSEDSILSSDGELENDNGTTPNMMRKAYYDPVMENDDDQDLHHNSYKEQEDEEQERLVNDMDDLNSHDGSSTDKKVMLNSVCQEEETVGELTDAIVISLSQEYGRRWLCFLFLAVLLISWLTWTIIVNNMNPGQTDGAFTLTDRETHNILMRSLNDEKDQVILDSADLLLAHGPLAISHYTLSKDSQYMMLWTNKTDVWRYSSLANIYVYDRDNKLLFPLVNTSTVEKEPKVSYATWSPIGHQIAYVMNNNLYVTDLHAHSQITFDGSATIFNGIPDWVYEEEILNDNYALWWSPDATHLAYLRLDETDVPELHLPIYTTDNDSYPDEISLRYPKAGAANPLASLFVYSLEQKTTMMLTSNSTSTPTVTAEKGHRDFDDIDRIITDVHWATDSHTHLLFKQTNRIQDKQFTNLLTITDANGTASPHGKPSASVGTVHDYIPTDGGWIDSGKTMIFFGQYLNSDGTWQVDYIDVAADGNGFMHLAMISVGKQTTQVRWLTSGDWEVESESVTVDRKRELLHFLSTERSPLERHLYTLSLSDDDPAATRTCLTCPDDPDTHAYYRVSFSPLAGYYVLYYDGPEIPTTRVKKVDDPSFEVYLQKNEPLQKLLLKYELPGKRMVNIKSGSSDMNAVELLPPNFDAKEKYPVLFQIYGGPGSQMVTYEFQLDWHTFLASKLQYIVVTVDGRGTGFRGRNYRVGVRGRLGELETIDYTNAARHWAGLDYVDQARISIWGWSYGGFLTSKCIEANSGLFSAGLAVAPVTDWRFYDSIYTERYMLTPQLNPQGYVSSAVNNMTGFANSKFLLVHGTADDNVHFQNTATLVDKLTKASIHSYKVQFYTDSDHLINHNNANANLYHLLTDFLWERTFGQLGDFQVLSVLETTDSGTSP</sequence>
<dbReference type="SUPFAM" id="SSF53474">
    <property type="entry name" value="alpha/beta-Hydrolases"/>
    <property type="match status" value="1"/>
</dbReference>
<evidence type="ECO:0000259" key="15">
    <source>
        <dbReference type="Pfam" id="PF00930"/>
    </source>
</evidence>
<evidence type="ECO:0000256" key="8">
    <source>
        <dbReference type="ARBA" id="ARBA00022968"/>
    </source>
</evidence>
<dbReference type="EMBL" id="LT551459">
    <property type="protein sequence ID" value="SAL96911.1"/>
    <property type="molecule type" value="Genomic_DNA"/>
</dbReference>
<dbReference type="OrthoDB" id="16520at2759"/>
<evidence type="ECO:0000256" key="7">
    <source>
        <dbReference type="ARBA" id="ARBA00022825"/>
    </source>
</evidence>
<keyword evidence="5 13" id="KW-0812">Transmembrane</keyword>
<keyword evidence="10 13" id="KW-0472">Membrane</keyword>
<evidence type="ECO:0000256" key="10">
    <source>
        <dbReference type="ARBA" id="ARBA00023136"/>
    </source>
</evidence>
<evidence type="ECO:0000256" key="9">
    <source>
        <dbReference type="ARBA" id="ARBA00022989"/>
    </source>
</evidence>
<dbReference type="PANTHER" id="PTHR11731">
    <property type="entry name" value="PROTEASE FAMILY S9B,C DIPEPTIDYL-PEPTIDASE IV-RELATED"/>
    <property type="match status" value="1"/>
</dbReference>
<evidence type="ECO:0000313" key="17">
    <source>
        <dbReference type="Proteomes" id="UP000078561"/>
    </source>
</evidence>
<keyword evidence="11" id="KW-0325">Glycoprotein</keyword>
<dbReference type="InterPro" id="IPR050278">
    <property type="entry name" value="Serine_Prot_S9B/DPPIV"/>
</dbReference>
<dbReference type="PANTHER" id="PTHR11731:SF200">
    <property type="entry name" value="DIPEPTIDYL PEPTIDASE 10, ISOFORM B"/>
    <property type="match status" value="1"/>
</dbReference>
<keyword evidence="17" id="KW-1185">Reference proteome</keyword>
<dbReference type="Pfam" id="PF00326">
    <property type="entry name" value="Peptidase_S9"/>
    <property type="match status" value="1"/>
</dbReference>
<dbReference type="FunFam" id="3.40.50.1820:FF:000003">
    <property type="entry name" value="Dipeptidyl peptidase 4"/>
    <property type="match status" value="1"/>
</dbReference>
<dbReference type="InterPro" id="IPR002469">
    <property type="entry name" value="Peptidase_S9B_N"/>
</dbReference>
<name>A0A168LJC4_ABSGL</name>
<comment type="subcellular location">
    <subcellularLocation>
        <location evidence="1">Vacuole membrane</location>
        <topology evidence="1">Single-pass type II membrane protein</topology>
    </subcellularLocation>
</comment>
<dbReference type="Pfam" id="PF00930">
    <property type="entry name" value="DPPIV_N"/>
    <property type="match status" value="1"/>
</dbReference>
<dbReference type="GO" id="GO:0004252">
    <property type="term" value="F:serine-type endopeptidase activity"/>
    <property type="evidence" value="ECO:0007669"/>
    <property type="project" value="InterPro"/>
</dbReference>
<dbReference type="STRING" id="4829.A0A168LJC4"/>
<dbReference type="PROSITE" id="PS00708">
    <property type="entry name" value="PRO_ENDOPEP_SER"/>
    <property type="match status" value="1"/>
</dbReference>
<feature type="compositionally biased region" description="Polar residues" evidence="12">
    <location>
        <begin position="34"/>
        <end position="47"/>
    </location>
</feature>
<gene>
    <name evidence="16" type="primary">ABSGL_02361.1 scaffold 3364</name>
</gene>
<dbReference type="Gene3D" id="3.40.50.1820">
    <property type="entry name" value="alpha/beta hydrolase"/>
    <property type="match status" value="1"/>
</dbReference>
<evidence type="ECO:0000256" key="6">
    <source>
        <dbReference type="ARBA" id="ARBA00022801"/>
    </source>
</evidence>
<comment type="similarity">
    <text evidence="2">Belongs to the peptidase S9B family.</text>
</comment>
<dbReference type="Gene3D" id="2.140.10.30">
    <property type="entry name" value="Dipeptidylpeptidase IV, N-terminal domain"/>
    <property type="match status" value="1"/>
</dbReference>
<dbReference type="GO" id="GO:0008239">
    <property type="term" value="F:dipeptidyl-peptidase activity"/>
    <property type="evidence" value="ECO:0007669"/>
    <property type="project" value="TreeGrafter"/>
</dbReference>
<feature type="domain" description="Peptidase S9 prolyl oligopeptidase catalytic" evidence="14">
    <location>
        <begin position="716"/>
        <end position="915"/>
    </location>
</feature>
<evidence type="ECO:0000256" key="2">
    <source>
        <dbReference type="ARBA" id="ARBA00006150"/>
    </source>
</evidence>
<accession>A0A168LJC4</accession>
<reference evidence="16" key="1">
    <citation type="submission" date="2016-04" db="EMBL/GenBank/DDBJ databases">
        <authorList>
            <person name="Evans L.H."/>
            <person name="Alamgir A."/>
            <person name="Owens N."/>
            <person name="Weber N.D."/>
            <person name="Virtaneva K."/>
            <person name="Barbian K."/>
            <person name="Babar A."/>
            <person name="Rosenke K."/>
        </authorList>
    </citation>
    <scope>NUCLEOTIDE SEQUENCE [LARGE SCALE GENOMIC DNA]</scope>
    <source>
        <strain evidence="16">CBS 101.48</strain>
    </source>
</reference>
<evidence type="ECO:0000256" key="1">
    <source>
        <dbReference type="ARBA" id="ARBA00004576"/>
    </source>
</evidence>